<evidence type="ECO:0000313" key="1">
    <source>
        <dbReference type="EMBL" id="MPN06355.1"/>
    </source>
</evidence>
<sequence>MYVHFMLPLKTPFLDGQLYLGGELNYNLLNDRSRLKYDFNAGAYHQTLLLKQGGYNFQYWFVPKGSSKASVEKVDGSYWQTGNEYSIYVYHRGWGERYDKLIGVKSIQ</sequence>
<dbReference type="AlphaFoldDB" id="A0A645EWF7"/>
<dbReference type="EMBL" id="VSSQ01052259">
    <property type="protein sequence ID" value="MPN06355.1"/>
    <property type="molecule type" value="Genomic_DNA"/>
</dbReference>
<evidence type="ECO:0008006" key="2">
    <source>
        <dbReference type="Google" id="ProtNLM"/>
    </source>
</evidence>
<accession>A0A645EWF7</accession>
<protein>
    <recommendedName>
        <fullName evidence="2">DUF5103 domain-containing protein</fullName>
    </recommendedName>
</protein>
<gene>
    <name evidence="1" type="ORF">SDC9_153611</name>
</gene>
<reference evidence="1" key="1">
    <citation type="submission" date="2019-08" db="EMBL/GenBank/DDBJ databases">
        <authorList>
            <person name="Kucharzyk K."/>
            <person name="Murdoch R.W."/>
            <person name="Higgins S."/>
            <person name="Loffler F."/>
        </authorList>
    </citation>
    <scope>NUCLEOTIDE SEQUENCE</scope>
</reference>
<name>A0A645EWF7_9ZZZZ</name>
<proteinExistence type="predicted"/>
<organism evidence="1">
    <name type="scientific">bioreactor metagenome</name>
    <dbReference type="NCBI Taxonomy" id="1076179"/>
    <lineage>
        <taxon>unclassified sequences</taxon>
        <taxon>metagenomes</taxon>
        <taxon>ecological metagenomes</taxon>
    </lineage>
</organism>
<comment type="caution">
    <text evidence="1">The sequence shown here is derived from an EMBL/GenBank/DDBJ whole genome shotgun (WGS) entry which is preliminary data.</text>
</comment>